<evidence type="ECO:0000256" key="1">
    <source>
        <dbReference type="ARBA" id="ARBA00004141"/>
    </source>
</evidence>
<dbReference type="EMBL" id="HBHK01002589">
    <property type="protein sequence ID" value="CAD9665892.1"/>
    <property type="molecule type" value="Transcribed_RNA"/>
</dbReference>
<evidence type="ECO:0000256" key="3">
    <source>
        <dbReference type="ARBA" id="ARBA00022448"/>
    </source>
</evidence>
<comment type="subcellular location">
    <subcellularLocation>
        <location evidence="1">Membrane</location>
        <topology evidence="1">Multi-pass membrane protein</topology>
    </subcellularLocation>
</comment>
<evidence type="ECO:0000313" key="10">
    <source>
        <dbReference type="EMBL" id="CAD9665892.1"/>
    </source>
</evidence>
<reference evidence="10" key="1">
    <citation type="submission" date="2021-01" db="EMBL/GenBank/DDBJ databases">
        <authorList>
            <person name="Corre E."/>
            <person name="Pelletier E."/>
            <person name="Niang G."/>
            <person name="Scheremetjew M."/>
            <person name="Finn R."/>
            <person name="Kale V."/>
            <person name="Holt S."/>
            <person name="Cochrane G."/>
            <person name="Meng A."/>
            <person name="Brown T."/>
            <person name="Cohen L."/>
        </authorList>
    </citation>
    <scope>NUCLEOTIDE SEQUENCE</scope>
    <source>
        <strain evidence="10">NY070348D</strain>
    </source>
</reference>
<feature type="repeat" description="Solcar" evidence="8">
    <location>
        <begin position="90"/>
        <end position="174"/>
    </location>
</feature>
<evidence type="ECO:0000256" key="2">
    <source>
        <dbReference type="ARBA" id="ARBA00006375"/>
    </source>
</evidence>
<evidence type="ECO:0000256" key="4">
    <source>
        <dbReference type="ARBA" id="ARBA00022692"/>
    </source>
</evidence>
<organism evidence="10">
    <name type="scientific">Mucochytrium quahogii</name>
    <dbReference type="NCBI Taxonomy" id="96639"/>
    <lineage>
        <taxon>Eukaryota</taxon>
        <taxon>Sar</taxon>
        <taxon>Stramenopiles</taxon>
        <taxon>Bigyra</taxon>
        <taxon>Labyrinthulomycetes</taxon>
        <taxon>Thraustochytrida</taxon>
        <taxon>Thraustochytriidae</taxon>
        <taxon>Mucochytrium</taxon>
    </lineage>
</organism>
<evidence type="ECO:0000256" key="8">
    <source>
        <dbReference type="PROSITE-ProRule" id="PRU00282"/>
    </source>
</evidence>
<proteinExistence type="inferred from homology"/>
<dbReference type="InterPro" id="IPR050391">
    <property type="entry name" value="Mito_Metabolite_Transporter"/>
</dbReference>
<evidence type="ECO:0000256" key="9">
    <source>
        <dbReference type="RuleBase" id="RU000488"/>
    </source>
</evidence>
<keyword evidence="5" id="KW-0677">Repeat</keyword>
<protein>
    <recommendedName>
        <fullName evidence="11">Mitochondrial carrier protein</fullName>
    </recommendedName>
</protein>
<sequence length="265" mass="28688">MDLKDMFREMGLAGTTAVIVVNFTHPIDTIKTRLQVDPNFSVKNMVRSEGASSLYKGITAAWLREASYTSIKLGMYGPIKSMYGASSSDAPFIKKFAAGATSGSIGSVVGNPMDVLKTLMITNKGKSPGLASLAKEIYHDRGISGFYRGVQANAMRATVLNGTKMGCYDQIKGYVVQGTGWSRKDLRTQFLSAGGAGFCMAVTVSPFDMLRTQLMNQPPDKKIYSGFMDCAMQTIKRDGITSLYRGFFSNLGQVCSSSHVATDCF</sequence>
<evidence type="ECO:0000256" key="6">
    <source>
        <dbReference type="ARBA" id="ARBA00022989"/>
    </source>
</evidence>
<dbReference type="Gene3D" id="1.50.40.10">
    <property type="entry name" value="Mitochondrial carrier domain"/>
    <property type="match status" value="1"/>
</dbReference>
<feature type="repeat" description="Solcar" evidence="8">
    <location>
        <begin position="184"/>
        <end position="265"/>
    </location>
</feature>
<accession>A0A7S2RB06</accession>
<keyword evidence="6" id="KW-1133">Transmembrane helix</keyword>
<dbReference type="PANTHER" id="PTHR45618">
    <property type="entry name" value="MITOCHONDRIAL DICARBOXYLATE CARRIER-RELATED"/>
    <property type="match status" value="1"/>
</dbReference>
<keyword evidence="7 8" id="KW-0472">Membrane</keyword>
<keyword evidence="3 9" id="KW-0813">Transport</keyword>
<evidence type="ECO:0008006" key="11">
    <source>
        <dbReference type="Google" id="ProtNLM"/>
    </source>
</evidence>
<dbReference type="InterPro" id="IPR023395">
    <property type="entry name" value="MCP_dom_sf"/>
</dbReference>
<gene>
    <name evidence="10" type="ORF">QSP1433_LOCUS1523</name>
</gene>
<dbReference type="Pfam" id="PF00153">
    <property type="entry name" value="Mito_carr"/>
    <property type="match status" value="3"/>
</dbReference>
<dbReference type="PROSITE" id="PS50920">
    <property type="entry name" value="SOLCAR"/>
    <property type="match status" value="3"/>
</dbReference>
<comment type="similarity">
    <text evidence="2 9">Belongs to the mitochondrial carrier (TC 2.A.29) family.</text>
</comment>
<dbReference type="AlphaFoldDB" id="A0A7S2RB06"/>
<dbReference type="InterPro" id="IPR018108">
    <property type="entry name" value="MCP_transmembrane"/>
</dbReference>
<keyword evidence="4 8" id="KW-0812">Transmembrane</keyword>
<evidence type="ECO:0000256" key="5">
    <source>
        <dbReference type="ARBA" id="ARBA00022737"/>
    </source>
</evidence>
<dbReference type="GO" id="GO:0016020">
    <property type="term" value="C:membrane"/>
    <property type="evidence" value="ECO:0007669"/>
    <property type="project" value="UniProtKB-SubCell"/>
</dbReference>
<feature type="repeat" description="Solcar" evidence="8">
    <location>
        <begin position="5"/>
        <end position="82"/>
    </location>
</feature>
<name>A0A7S2RB06_9STRA</name>
<evidence type="ECO:0000256" key="7">
    <source>
        <dbReference type="ARBA" id="ARBA00023136"/>
    </source>
</evidence>
<dbReference type="SUPFAM" id="SSF103506">
    <property type="entry name" value="Mitochondrial carrier"/>
    <property type="match status" value="1"/>
</dbReference>